<sequence length="49" mass="5790">MENDRSLRYRRKRKHLSNFLFSNSNKSHIGDGTSTIKRISNCHADVIER</sequence>
<proteinExistence type="predicted"/>
<dbReference type="Proteomes" id="UP000076858">
    <property type="component" value="Unassembled WGS sequence"/>
</dbReference>
<accession>A0A162P4F7</accession>
<name>A0A162P4F7_9CRUS</name>
<comment type="caution">
    <text evidence="1">The sequence shown here is derived from an EMBL/GenBank/DDBJ whole genome shotgun (WGS) entry which is preliminary data.</text>
</comment>
<reference evidence="1 2" key="1">
    <citation type="submission" date="2016-03" db="EMBL/GenBank/DDBJ databases">
        <title>EvidentialGene: Evidence-directed Construction of Genes on Genomes.</title>
        <authorList>
            <person name="Gilbert D.G."/>
            <person name="Choi J.-H."/>
            <person name="Mockaitis K."/>
            <person name="Colbourne J."/>
            <person name="Pfrender M."/>
        </authorList>
    </citation>
    <scope>NUCLEOTIDE SEQUENCE [LARGE SCALE GENOMIC DNA]</scope>
    <source>
        <strain evidence="1 2">Xinb3</strain>
        <tissue evidence="1">Complete organism</tissue>
    </source>
</reference>
<evidence type="ECO:0000313" key="2">
    <source>
        <dbReference type="Proteomes" id="UP000076858"/>
    </source>
</evidence>
<gene>
    <name evidence="1" type="ORF">APZ42_015030</name>
</gene>
<dbReference type="EMBL" id="LRGB01000512">
    <property type="protein sequence ID" value="KZS18511.1"/>
    <property type="molecule type" value="Genomic_DNA"/>
</dbReference>
<dbReference type="AlphaFoldDB" id="A0A162P4F7"/>
<keyword evidence="2" id="KW-1185">Reference proteome</keyword>
<evidence type="ECO:0000313" key="1">
    <source>
        <dbReference type="EMBL" id="KZS18511.1"/>
    </source>
</evidence>
<protein>
    <submittedName>
        <fullName evidence="1">Uncharacterized protein</fullName>
    </submittedName>
</protein>
<organism evidence="1 2">
    <name type="scientific">Daphnia magna</name>
    <dbReference type="NCBI Taxonomy" id="35525"/>
    <lineage>
        <taxon>Eukaryota</taxon>
        <taxon>Metazoa</taxon>
        <taxon>Ecdysozoa</taxon>
        <taxon>Arthropoda</taxon>
        <taxon>Crustacea</taxon>
        <taxon>Branchiopoda</taxon>
        <taxon>Diplostraca</taxon>
        <taxon>Cladocera</taxon>
        <taxon>Anomopoda</taxon>
        <taxon>Daphniidae</taxon>
        <taxon>Daphnia</taxon>
    </lineage>
</organism>